<evidence type="ECO:0000313" key="2">
    <source>
        <dbReference type="Proteomes" id="UP001320119"/>
    </source>
</evidence>
<organism evidence="1 2">
    <name type="scientific">Marinagarivorans cellulosilyticus</name>
    <dbReference type="NCBI Taxonomy" id="2721545"/>
    <lineage>
        <taxon>Bacteria</taxon>
        <taxon>Pseudomonadati</taxon>
        <taxon>Pseudomonadota</taxon>
        <taxon>Gammaproteobacteria</taxon>
        <taxon>Cellvibrionales</taxon>
        <taxon>Cellvibrionaceae</taxon>
        <taxon>Marinagarivorans</taxon>
    </lineage>
</organism>
<reference evidence="1 2" key="1">
    <citation type="journal article" date="2022" name="IScience">
        <title>An ultrasensitive nanofiber-based assay for enzymatic hydrolysis and deep-sea microbial degradation of cellulose.</title>
        <authorList>
            <person name="Tsudome M."/>
            <person name="Tachioka M."/>
            <person name="Miyazaki M."/>
            <person name="Uchimura K."/>
            <person name="Tsuda M."/>
            <person name="Takaki Y."/>
            <person name="Deguchi S."/>
        </authorList>
    </citation>
    <scope>NUCLEOTIDE SEQUENCE [LARGE SCALE GENOMIC DNA]</scope>
    <source>
        <strain evidence="1 2">GE09</strain>
    </source>
</reference>
<protein>
    <submittedName>
        <fullName evidence="1">Uncharacterized protein</fullName>
    </submittedName>
</protein>
<gene>
    <name evidence="1" type="ORF">MARGE09_P3365</name>
</gene>
<accession>A0AAN1WKC2</accession>
<evidence type="ECO:0000313" key="1">
    <source>
        <dbReference type="EMBL" id="BCD99164.1"/>
    </source>
</evidence>
<keyword evidence="2" id="KW-1185">Reference proteome</keyword>
<dbReference type="RefSeq" id="WP_236984146.1">
    <property type="nucleotide sequence ID" value="NZ_AP023086.1"/>
</dbReference>
<dbReference type="KEGG" id="marq:MARGE09_P3365"/>
<dbReference type="Proteomes" id="UP001320119">
    <property type="component" value="Chromosome"/>
</dbReference>
<dbReference type="EMBL" id="AP023086">
    <property type="protein sequence ID" value="BCD99164.1"/>
    <property type="molecule type" value="Genomic_DNA"/>
</dbReference>
<sequence length="309" mass="35106">MHKIGATLLVSARLSACSSDEAQPPSETPQQSWRLVAADWWLLRGPYGMQISTKYRTTLFEYDESDEISHISSINLEPTIDNSAAPTETSEENLLSFNSYRFFNTSSSNWDIVEHTLVQATQETQPDSESRFMTLYTFQSWGDTSSLSRLTLGDWGGVNEQLDPNFPEPSDFDTVDSDSDFPNFSAMLPTTQRHYDNGKVSQVLYFDSHDEKPFYRQSINYEKNLLSNIQQARRVDFGNAESIWENSVTYSYIYPTAATVMVEVTLENAMGEIQSFMASATYEQANCGPMTKERSQKMVPQPFAFCITR</sequence>
<name>A0AAN1WKC2_9GAMM</name>
<dbReference type="AlphaFoldDB" id="A0AAN1WKC2"/>
<proteinExistence type="predicted"/>